<dbReference type="OrthoDB" id="2691415at2759"/>
<feature type="non-terminal residue" evidence="1">
    <location>
        <position position="1"/>
    </location>
</feature>
<dbReference type="AlphaFoldDB" id="A0A0C3B6A8"/>
<dbReference type="Proteomes" id="UP000054166">
    <property type="component" value="Unassembled WGS sequence"/>
</dbReference>
<name>A0A0C3B6A8_PILCF</name>
<dbReference type="STRING" id="765440.A0A0C3B6A8"/>
<sequence length="93" mass="10645">LSFNNHSHTFADDGNKVNFAISYLKGIALAYFVNSLIELDLLNLPTWGDDYGEFILELKTYFRSPDMVGEAKIKLKNLSMKPTQHIAKYLVEF</sequence>
<evidence type="ECO:0000313" key="1">
    <source>
        <dbReference type="EMBL" id="KIM81768.1"/>
    </source>
</evidence>
<dbReference type="EMBL" id="KN832997">
    <property type="protein sequence ID" value="KIM81768.1"/>
    <property type="molecule type" value="Genomic_DNA"/>
</dbReference>
<proteinExistence type="predicted"/>
<reference evidence="1 2" key="1">
    <citation type="submission" date="2014-04" db="EMBL/GenBank/DDBJ databases">
        <authorList>
            <consortium name="DOE Joint Genome Institute"/>
            <person name="Kuo A."/>
            <person name="Tarkka M."/>
            <person name="Buscot F."/>
            <person name="Kohler A."/>
            <person name="Nagy L.G."/>
            <person name="Floudas D."/>
            <person name="Copeland A."/>
            <person name="Barry K.W."/>
            <person name="Cichocki N."/>
            <person name="Veneault-Fourrey C."/>
            <person name="LaButti K."/>
            <person name="Lindquist E.A."/>
            <person name="Lipzen A."/>
            <person name="Lundell T."/>
            <person name="Morin E."/>
            <person name="Murat C."/>
            <person name="Sun H."/>
            <person name="Tunlid A."/>
            <person name="Henrissat B."/>
            <person name="Grigoriev I.V."/>
            <person name="Hibbett D.S."/>
            <person name="Martin F."/>
            <person name="Nordberg H.P."/>
            <person name="Cantor M.N."/>
            <person name="Hua S.X."/>
        </authorList>
    </citation>
    <scope>NUCLEOTIDE SEQUENCE [LARGE SCALE GENOMIC DNA]</scope>
    <source>
        <strain evidence="1 2">F 1598</strain>
    </source>
</reference>
<keyword evidence="2" id="KW-1185">Reference proteome</keyword>
<reference evidence="2" key="2">
    <citation type="submission" date="2015-01" db="EMBL/GenBank/DDBJ databases">
        <title>Evolutionary Origins and Diversification of the Mycorrhizal Mutualists.</title>
        <authorList>
            <consortium name="DOE Joint Genome Institute"/>
            <consortium name="Mycorrhizal Genomics Consortium"/>
            <person name="Kohler A."/>
            <person name="Kuo A."/>
            <person name="Nagy L.G."/>
            <person name="Floudas D."/>
            <person name="Copeland A."/>
            <person name="Barry K.W."/>
            <person name="Cichocki N."/>
            <person name="Veneault-Fourrey C."/>
            <person name="LaButti K."/>
            <person name="Lindquist E.A."/>
            <person name="Lipzen A."/>
            <person name="Lundell T."/>
            <person name="Morin E."/>
            <person name="Murat C."/>
            <person name="Riley R."/>
            <person name="Ohm R."/>
            <person name="Sun H."/>
            <person name="Tunlid A."/>
            <person name="Henrissat B."/>
            <person name="Grigoriev I.V."/>
            <person name="Hibbett D.S."/>
            <person name="Martin F."/>
        </authorList>
    </citation>
    <scope>NUCLEOTIDE SEQUENCE [LARGE SCALE GENOMIC DNA]</scope>
    <source>
        <strain evidence="2">F 1598</strain>
    </source>
</reference>
<evidence type="ECO:0000313" key="2">
    <source>
        <dbReference type="Proteomes" id="UP000054166"/>
    </source>
</evidence>
<gene>
    <name evidence="1" type="ORF">PILCRDRAFT_51712</name>
</gene>
<accession>A0A0C3B6A8</accession>
<organism evidence="1 2">
    <name type="scientific">Piloderma croceum (strain F 1598)</name>
    <dbReference type="NCBI Taxonomy" id="765440"/>
    <lineage>
        <taxon>Eukaryota</taxon>
        <taxon>Fungi</taxon>
        <taxon>Dikarya</taxon>
        <taxon>Basidiomycota</taxon>
        <taxon>Agaricomycotina</taxon>
        <taxon>Agaricomycetes</taxon>
        <taxon>Agaricomycetidae</taxon>
        <taxon>Atheliales</taxon>
        <taxon>Atheliaceae</taxon>
        <taxon>Piloderma</taxon>
    </lineage>
</organism>
<protein>
    <recommendedName>
        <fullName evidence="3">Retrotransposon gag domain-containing protein</fullName>
    </recommendedName>
</protein>
<evidence type="ECO:0008006" key="3">
    <source>
        <dbReference type="Google" id="ProtNLM"/>
    </source>
</evidence>
<dbReference type="HOGENOM" id="CLU_2405417_0_0_1"/>
<dbReference type="InParanoid" id="A0A0C3B6A8"/>
<feature type="non-terminal residue" evidence="1">
    <location>
        <position position="93"/>
    </location>
</feature>